<evidence type="ECO:0000313" key="1">
    <source>
        <dbReference type="EMBL" id="KAF5201035.1"/>
    </source>
</evidence>
<name>A0A7J6WWW8_THATH</name>
<dbReference type="InterPro" id="IPR008686">
    <property type="entry name" value="RNA_pol_mitovir"/>
</dbReference>
<dbReference type="Proteomes" id="UP000554482">
    <property type="component" value="Unassembled WGS sequence"/>
</dbReference>
<dbReference type="Pfam" id="PF05919">
    <property type="entry name" value="Mitovir_RNA_pol"/>
    <property type="match status" value="1"/>
</dbReference>
<dbReference type="AlphaFoldDB" id="A0A7J6WWW8"/>
<proteinExistence type="predicted"/>
<gene>
    <name evidence="1" type="ORF">FRX31_009377</name>
</gene>
<accession>A0A7J6WWW8</accession>
<dbReference type="EMBL" id="JABWDY010009967">
    <property type="protein sequence ID" value="KAF5201035.1"/>
    <property type="molecule type" value="Genomic_DNA"/>
</dbReference>
<comment type="caution">
    <text evidence="1">The sequence shown here is derived from an EMBL/GenBank/DDBJ whole genome shotgun (WGS) entry which is preliminary data.</text>
</comment>
<evidence type="ECO:0000313" key="2">
    <source>
        <dbReference type="Proteomes" id="UP000554482"/>
    </source>
</evidence>
<keyword evidence="2" id="KW-1185">Reference proteome</keyword>
<sequence>MEESISVVYLSMPEFSSKLRASFSLIYVLRPLHDWAMVRRLPCDGTFHQPKPLIRLTGRSIVYRCDLTAATDRWPYQLISQLVESRFGRGIATAAIETCLVMPEVV</sequence>
<protein>
    <submittedName>
        <fullName evidence="1">Uncharacterized protein</fullName>
    </submittedName>
</protein>
<organism evidence="1 2">
    <name type="scientific">Thalictrum thalictroides</name>
    <name type="common">Rue-anemone</name>
    <name type="synonym">Anemone thalictroides</name>
    <dbReference type="NCBI Taxonomy" id="46969"/>
    <lineage>
        <taxon>Eukaryota</taxon>
        <taxon>Viridiplantae</taxon>
        <taxon>Streptophyta</taxon>
        <taxon>Embryophyta</taxon>
        <taxon>Tracheophyta</taxon>
        <taxon>Spermatophyta</taxon>
        <taxon>Magnoliopsida</taxon>
        <taxon>Ranunculales</taxon>
        <taxon>Ranunculaceae</taxon>
        <taxon>Thalictroideae</taxon>
        <taxon>Thalictrum</taxon>
    </lineage>
</organism>
<reference evidence="1 2" key="1">
    <citation type="submission" date="2020-06" db="EMBL/GenBank/DDBJ databases">
        <title>Transcriptomic and genomic resources for Thalictrum thalictroides and T. hernandezii: Facilitating candidate gene discovery in an emerging model plant lineage.</title>
        <authorList>
            <person name="Arias T."/>
            <person name="Riano-Pachon D.M."/>
            <person name="Di Stilio V.S."/>
        </authorList>
    </citation>
    <scope>NUCLEOTIDE SEQUENCE [LARGE SCALE GENOMIC DNA]</scope>
    <source>
        <strain evidence="2">cv. WT478/WT964</strain>
        <tissue evidence="1">Leaves</tissue>
    </source>
</reference>